<dbReference type="InterPro" id="IPR047050">
    <property type="entry name" value="NGN"/>
</dbReference>
<evidence type="ECO:0000256" key="5">
    <source>
        <dbReference type="HAMAP-Rule" id="MF_00948"/>
    </source>
</evidence>
<evidence type="ECO:0000256" key="3">
    <source>
        <dbReference type="ARBA" id="ARBA00023015"/>
    </source>
</evidence>
<evidence type="ECO:0000256" key="1">
    <source>
        <dbReference type="ARBA" id="ARBA00022472"/>
    </source>
</evidence>
<dbReference type="Gene3D" id="3.30.70.940">
    <property type="entry name" value="NusG, N-terminal domain"/>
    <property type="match status" value="1"/>
</dbReference>
<feature type="compositionally biased region" description="Acidic residues" evidence="8">
    <location>
        <begin position="9"/>
        <end position="69"/>
    </location>
</feature>
<dbReference type="NCBIfam" id="TIGR00922">
    <property type="entry name" value="nusG"/>
    <property type="match status" value="1"/>
</dbReference>
<feature type="region of interest" description="Disordered" evidence="8">
    <location>
        <begin position="1"/>
        <end position="69"/>
    </location>
</feature>
<dbReference type="Gene3D" id="2.30.30.30">
    <property type="match status" value="1"/>
</dbReference>
<evidence type="ECO:0000256" key="8">
    <source>
        <dbReference type="SAM" id="MobiDB-lite"/>
    </source>
</evidence>
<reference evidence="11 12" key="1">
    <citation type="journal article" date="2023" name="Environ Microbiome">
        <title>A coral-associated actinobacterium mitigates coral bleaching under heat stress.</title>
        <authorList>
            <person name="Li J."/>
            <person name="Zou Y."/>
            <person name="Li Q."/>
            <person name="Zhang J."/>
            <person name="Bourne D.G."/>
            <person name="Lyu Y."/>
            <person name="Liu C."/>
            <person name="Zhang S."/>
        </authorList>
    </citation>
    <scope>NUCLEOTIDE SEQUENCE [LARGE SCALE GENOMIC DNA]</scope>
    <source>
        <strain evidence="11 12">SCSIO 13291</strain>
    </source>
</reference>
<dbReference type="SMART" id="SM00739">
    <property type="entry name" value="KOW"/>
    <property type="match status" value="1"/>
</dbReference>
<dbReference type="SUPFAM" id="SSF50104">
    <property type="entry name" value="Translation proteins SH3-like domain"/>
    <property type="match status" value="1"/>
</dbReference>
<name>A0ABZ3C9K9_9ACTN</name>
<evidence type="ECO:0000313" key="11">
    <source>
        <dbReference type="EMBL" id="WZW99457.1"/>
    </source>
</evidence>
<proteinExistence type="inferred from homology"/>
<dbReference type="InterPro" id="IPR005824">
    <property type="entry name" value="KOW"/>
</dbReference>
<comment type="function">
    <text evidence="5 7">Participates in transcription elongation, termination and antitermination.</text>
</comment>
<keyword evidence="4 5" id="KW-0804">Transcription</keyword>
<evidence type="ECO:0000256" key="7">
    <source>
        <dbReference type="RuleBase" id="RU000538"/>
    </source>
</evidence>
<dbReference type="CDD" id="cd06091">
    <property type="entry name" value="KOW_NusG"/>
    <property type="match status" value="1"/>
</dbReference>
<keyword evidence="2 5" id="KW-0889">Transcription antitermination</keyword>
<dbReference type="PRINTS" id="PR00338">
    <property type="entry name" value="NUSGTNSCPFCT"/>
</dbReference>
<accession>A0ABZ3C9K9</accession>
<dbReference type="Pfam" id="PF02357">
    <property type="entry name" value="NusG"/>
    <property type="match status" value="1"/>
</dbReference>
<dbReference type="PANTHER" id="PTHR30265:SF2">
    <property type="entry name" value="TRANSCRIPTION TERMINATION_ANTITERMINATION PROTEIN NUSG"/>
    <property type="match status" value="1"/>
</dbReference>
<dbReference type="EMBL" id="CP115965">
    <property type="protein sequence ID" value="WZW99457.1"/>
    <property type="molecule type" value="Genomic_DNA"/>
</dbReference>
<keyword evidence="3 5" id="KW-0805">Transcription regulation</keyword>
<dbReference type="InterPro" id="IPR008991">
    <property type="entry name" value="Translation_prot_SH3-like_sf"/>
</dbReference>
<evidence type="ECO:0000259" key="10">
    <source>
        <dbReference type="SMART" id="SM00739"/>
    </source>
</evidence>
<evidence type="ECO:0000313" key="12">
    <source>
        <dbReference type="Proteomes" id="UP001434337"/>
    </source>
</evidence>
<keyword evidence="1 5" id="KW-0806">Transcription termination</keyword>
<dbReference type="InterPro" id="IPR043425">
    <property type="entry name" value="NusG-like"/>
</dbReference>
<dbReference type="InterPro" id="IPR014722">
    <property type="entry name" value="Rib_uL2_dom2"/>
</dbReference>
<evidence type="ECO:0000259" key="9">
    <source>
        <dbReference type="SMART" id="SM00738"/>
    </source>
</evidence>
<evidence type="ECO:0000256" key="2">
    <source>
        <dbReference type="ARBA" id="ARBA00022814"/>
    </source>
</evidence>
<dbReference type="SMART" id="SM00738">
    <property type="entry name" value="NGN"/>
    <property type="match status" value="1"/>
</dbReference>
<dbReference type="SUPFAM" id="SSF82679">
    <property type="entry name" value="N-utilization substance G protein NusG, N-terminal domain"/>
    <property type="match status" value="1"/>
</dbReference>
<dbReference type="Proteomes" id="UP001434337">
    <property type="component" value="Chromosome"/>
</dbReference>
<feature type="domain" description="KOW" evidence="10">
    <location>
        <begin position="219"/>
        <end position="246"/>
    </location>
</feature>
<gene>
    <name evidence="5 11" type="primary">nusG</name>
    <name evidence="11" type="ORF">PCC79_04470</name>
</gene>
<dbReference type="CDD" id="cd09891">
    <property type="entry name" value="NGN_Bact_1"/>
    <property type="match status" value="1"/>
</dbReference>
<sequence>MTESQSSDAYEDVEIDLGALDDAETPEADLELDLDLDFGGDTAEPEDDLALNLGEDEPEGDAEADENDGVDDEAALEELRSTLRTQAGDWYVIHTYSGMENRVKQNLDARITTLGMEDFIFESVVPTEDVVETRNGQRKNVTRTSHPGYVLVRMDLTNESWSAVRQTPSVTGFVGQGVNPVPLTLDEVERMLAPSVLAKAAAAAAGQAAPKKRKVEVADFNVGDSVMVVQGPFSGVHATITEINANNQRLKALVEILGRETPVDLTFAQVQKG</sequence>
<evidence type="ECO:0000256" key="6">
    <source>
        <dbReference type="NCBIfam" id="TIGR00922"/>
    </source>
</evidence>
<protein>
    <recommendedName>
        <fullName evidence="5 6">Transcription termination/antitermination protein NusG</fullName>
    </recommendedName>
</protein>
<organism evidence="11 12">
    <name type="scientific">Propioniciclava soli</name>
    <dbReference type="NCBI Taxonomy" id="2775081"/>
    <lineage>
        <taxon>Bacteria</taxon>
        <taxon>Bacillati</taxon>
        <taxon>Actinomycetota</taxon>
        <taxon>Actinomycetes</taxon>
        <taxon>Propionibacteriales</taxon>
        <taxon>Propionibacteriaceae</taxon>
        <taxon>Propioniciclava</taxon>
    </lineage>
</organism>
<dbReference type="InterPro" id="IPR006645">
    <property type="entry name" value="NGN-like_dom"/>
</dbReference>
<dbReference type="InterPro" id="IPR001062">
    <property type="entry name" value="Transcrpt_antiterm_NusG"/>
</dbReference>
<feature type="domain" description="NusG-like N-terminal" evidence="9">
    <location>
        <begin position="87"/>
        <end position="195"/>
    </location>
</feature>
<dbReference type="InterPro" id="IPR036735">
    <property type="entry name" value="NGN_dom_sf"/>
</dbReference>
<dbReference type="RefSeq" id="WP_342373134.1">
    <property type="nucleotide sequence ID" value="NZ_CP115965.1"/>
</dbReference>
<comment type="similarity">
    <text evidence="5 7">Belongs to the NusG family.</text>
</comment>
<dbReference type="PANTHER" id="PTHR30265">
    <property type="entry name" value="RHO-INTERACTING TRANSCRIPTION TERMINATION FACTOR NUSG"/>
    <property type="match status" value="1"/>
</dbReference>
<keyword evidence="12" id="KW-1185">Reference proteome</keyword>
<evidence type="ECO:0000256" key="4">
    <source>
        <dbReference type="ARBA" id="ARBA00023163"/>
    </source>
</evidence>
<dbReference type="HAMAP" id="MF_00948">
    <property type="entry name" value="NusG"/>
    <property type="match status" value="1"/>
</dbReference>